<organism evidence="1 2">
    <name type="scientific">Catharanthus roseus</name>
    <name type="common">Madagascar periwinkle</name>
    <name type="synonym">Vinca rosea</name>
    <dbReference type="NCBI Taxonomy" id="4058"/>
    <lineage>
        <taxon>Eukaryota</taxon>
        <taxon>Viridiplantae</taxon>
        <taxon>Streptophyta</taxon>
        <taxon>Embryophyta</taxon>
        <taxon>Tracheophyta</taxon>
        <taxon>Spermatophyta</taxon>
        <taxon>Magnoliopsida</taxon>
        <taxon>eudicotyledons</taxon>
        <taxon>Gunneridae</taxon>
        <taxon>Pentapetalae</taxon>
        <taxon>asterids</taxon>
        <taxon>lamiids</taxon>
        <taxon>Gentianales</taxon>
        <taxon>Apocynaceae</taxon>
        <taxon>Rauvolfioideae</taxon>
        <taxon>Vinceae</taxon>
        <taxon>Catharanthinae</taxon>
        <taxon>Catharanthus</taxon>
    </lineage>
</organism>
<keyword evidence="2" id="KW-1185">Reference proteome</keyword>
<protein>
    <submittedName>
        <fullName evidence="1">Uncharacterized protein</fullName>
    </submittedName>
</protein>
<sequence length="344" mass="40835">MGYTWTNSSWQMMEIRGMKEMAYSKLARARSNCYKDGGYDENAYRGSHHRNRHYTHRSQMGIGNFSSRAKTFDRISYEDCCENGPYDVPKGYHGSHDYSDQNCGREVNYEGLIGENDYFLVNMVVKEEGIKSWKVENFMSTFPYHNFEVFEFEKYKVYSSFPNAFDSISKVYFKYHYPFKEETFQIHDFLDLIFEFGEDTSFYHHLPFKDIIDYALFGEFPRQLFLCSFILNFFSKSFEGIILSLDFKCFQNFLCLISNSVSNLSFMFHYPFKEVLEDIFDVIELLDVHGFNCIIFEGNVVKLGCSMHRSSLNNLLLNFHAYTSFEFHRLFEECLIILIYFVLK</sequence>
<reference evidence="2" key="1">
    <citation type="journal article" date="2023" name="Nat. Plants">
        <title>Single-cell RNA sequencing provides a high-resolution roadmap for understanding the multicellular compartmentation of specialized metabolism.</title>
        <authorList>
            <person name="Sun S."/>
            <person name="Shen X."/>
            <person name="Li Y."/>
            <person name="Li Y."/>
            <person name="Wang S."/>
            <person name="Li R."/>
            <person name="Zhang H."/>
            <person name="Shen G."/>
            <person name="Guo B."/>
            <person name="Wei J."/>
            <person name="Xu J."/>
            <person name="St-Pierre B."/>
            <person name="Chen S."/>
            <person name="Sun C."/>
        </authorList>
    </citation>
    <scope>NUCLEOTIDE SEQUENCE [LARGE SCALE GENOMIC DNA]</scope>
</reference>
<name>A0ACC0B522_CATRO</name>
<comment type="caution">
    <text evidence="1">The sequence shown here is derived from an EMBL/GenBank/DDBJ whole genome shotgun (WGS) entry which is preliminary data.</text>
</comment>
<gene>
    <name evidence="1" type="ORF">M9H77_17595</name>
</gene>
<evidence type="ECO:0000313" key="2">
    <source>
        <dbReference type="Proteomes" id="UP001060085"/>
    </source>
</evidence>
<accession>A0ACC0B522</accession>
<dbReference type="EMBL" id="CM044704">
    <property type="protein sequence ID" value="KAI5667742.1"/>
    <property type="molecule type" value="Genomic_DNA"/>
</dbReference>
<evidence type="ECO:0000313" key="1">
    <source>
        <dbReference type="EMBL" id="KAI5667742.1"/>
    </source>
</evidence>
<proteinExistence type="predicted"/>
<dbReference type="Proteomes" id="UP001060085">
    <property type="component" value="Linkage Group LG04"/>
</dbReference>